<sequence length="66" mass="7276">MTTRENICSTSFSEKEDHLTGKVANNPVTVLGSGVACGKLLTASLRRQTDIVRKGVDSKDRVERLW</sequence>
<dbReference type="GeneID" id="9951700"/>
<dbReference type="AlphaFoldDB" id="A0A1S0TIM4"/>
<proteinExistence type="predicted"/>
<protein>
    <submittedName>
        <fullName evidence="1">Uncharacterized protein</fullName>
    </submittedName>
</protein>
<dbReference type="KEGG" id="loa:LOAG_14221"/>
<dbReference type="CTD" id="9951700"/>
<dbReference type="EMBL" id="JH712073">
    <property type="protein sequence ID" value="EFO14300.2"/>
    <property type="molecule type" value="Genomic_DNA"/>
</dbReference>
<dbReference type="RefSeq" id="XP_020301101.1">
    <property type="nucleotide sequence ID" value="XM_020448780.1"/>
</dbReference>
<evidence type="ECO:0000313" key="1">
    <source>
        <dbReference type="EMBL" id="EFO14300.2"/>
    </source>
</evidence>
<dbReference type="InParanoid" id="A0A1S0TIM4"/>
<gene>
    <name evidence="1" type="ORF">LOAG_14221</name>
</gene>
<accession>A0A1S0TIM4</accession>
<name>A0A1S0TIM4_LOALO</name>
<organism evidence="1">
    <name type="scientific">Loa loa</name>
    <name type="common">Eye worm</name>
    <name type="synonym">Filaria loa</name>
    <dbReference type="NCBI Taxonomy" id="7209"/>
    <lineage>
        <taxon>Eukaryota</taxon>
        <taxon>Metazoa</taxon>
        <taxon>Ecdysozoa</taxon>
        <taxon>Nematoda</taxon>
        <taxon>Chromadorea</taxon>
        <taxon>Rhabditida</taxon>
        <taxon>Spirurina</taxon>
        <taxon>Spiruromorpha</taxon>
        <taxon>Filarioidea</taxon>
        <taxon>Onchocercidae</taxon>
        <taxon>Loa</taxon>
    </lineage>
</organism>
<reference evidence="1" key="1">
    <citation type="submission" date="2012-04" db="EMBL/GenBank/DDBJ databases">
        <title>The Genome Sequence of Loa loa.</title>
        <authorList>
            <consortium name="The Broad Institute Genome Sequencing Platform"/>
            <consortium name="Broad Institute Genome Sequencing Center for Infectious Disease"/>
            <person name="Nutman T.B."/>
            <person name="Fink D.L."/>
            <person name="Russ C."/>
            <person name="Young S."/>
            <person name="Zeng Q."/>
            <person name="Gargeya S."/>
            <person name="Alvarado L."/>
            <person name="Berlin A."/>
            <person name="Chapman S.B."/>
            <person name="Chen Z."/>
            <person name="Freedman E."/>
            <person name="Gellesch M."/>
            <person name="Goldberg J."/>
            <person name="Griggs A."/>
            <person name="Gujja S."/>
            <person name="Heilman E.R."/>
            <person name="Heiman D."/>
            <person name="Howarth C."/>
            <person name="Mehta T."/>
            <person name="Neiman D."/>
            <person name="Pearson M."/>
            <person name="Roberts A."/>
            <person name="Saif S."/>
            <person name="Shea T."/>
            <person name="Shenoy N."/>
            <person name="Sisk P."/>
            <person name="Stolte C."/>
            <person name="Sykes S."/>
            <person name="White J."/>
            <person name="Yandava C."/>
            <person name="Haas B."/>
            <person name="Henn M.R."/>
            <person name="Nusbaum C."/>
            <person name="Birren B."/>
        </authorList>
    </citation>
    <scope>NUCLEOTIDE SEQUENCE [LARGE SCALE GENOMIC DNA]</scope>
</reference>